<evidence type="ECO:0000313" key="2">
    <source>
        <dbReference type="EMBL" id="RLE15060.1"/>
    </source>
</evidence>
<feature type="coiled-coil region" evidence="1">
    <location>
        <begin position="66"/>
        <end position="93"/>
    </location>
</feature>
<protein>
    <submittedName>
        <fullName evidence="2">Uncharacterized protein</fullName>
    </submittedName>
</protein>
<dbReference type="AlphaFoldDB" id="A0A662DH01"/>
<sequence>MFRLAIKQWSITVGLIWILLAISAPSTMATQESAESEWWENIKLSQEAKEVLFTWKDYLRLIKAVEEAKKSEKDNLRLKLKNVAERLVKLENKWNKKMKNAISLAYSRYKENHGKLLNRLANYEFEKRYLKTDGPVITKIESMYISIADLWRQEDSRCTDDYEMVTDIAREGGTLPDNFIDHFSSLKEKVLKLQEAELYILQNLNQAITDVLAGKRARCFIEENLTTEKSVITENTVKFLNPYPSNGAKFSLEKTKSFRSTIVYSLTSEDRGIIKVRAVATLEGEVQNIIGEKDIPVTKGQNKNIKVKLPLNIPEKVEKVQFIAKMILEKKGDIGIYDEISAIPWVPASVRLIMPDKPIIANGRGIYLFKVKVIQRGKPVDGAKIEIWSQASPYPFMTNAEIIGSSGILHLTTNTGGIAEFYYKPPKILPEKLPGFPGKKALTCPVLIKAPGFAKSKVWNISLYPPHPRIKSLRVSGLSAGNWQKTESIIEVDDPDSTFFTYTILFNGNIGWKKGHNNFKKLVADGEKLFVFRLKPIKFGMDLQDLPNLYEKLWKTNVDFVRNELFNLTVLRLEKRKLFEDSLKKLKTTKLVLDIAGPGKDIIGMVKETEGMSLSMKNTSDAVDIYIKGYNTTIGVVDYINSWVDKGPYDPYSTTLKLIYENAKTFYDVFEAHRKVAEAYEDVIFFPILVKVKDADGYSDTRIKKVAVRFWKR</sequence>
<accession>A0A662DH01</accession>
<organism evidence="2 3">
    <name type="scientific">Aerophobetes bacterium</name>
    <dbReference type="NCBI Taxonomy" id="2030807"/>
    <lineage>
        <taxon>Bacteria</taxon>
        <taxon>Candidatus Aerophobota</taxon>
    </lineage>
</organism>
<comment type="caution">
    <text evidence="2">The sequence shown here is derived from an EMBL/GenBank/DDBJ whole genome shotgun (WGS) entry which is preliminary data.</text>
</comment>
<evidence type="ECO:0000256" key="1">
    <source>
        <dbReference type="SAM" id="Coils"/>
    </source>
</evidence>
<name>A0A662DH01_UNCAE</name>
<reference evidence="2 3" key="1">
    <citation type="submission" date="2018-06" db="EMBL/GenBank/DDBJ databases">
        <title>Extensive metabolic versatility and redundancy in microbially diverse, dynamic hydrothermal sediments.</title>
        <authorList>
            <person name="Dombrowski N."/>
            <person name="Teske A."/>
            <person name="Baker B.J."/>
        </authorList>
    </citation>
    <scope>NUCLEOTIDE SEQUENCE [LARGE SCALE GENOMIC DNA]</scope>
    <source>
        <strain evidence="2">B19_G9</strain>
    </source>
</reference>
<evidence type="ECO:0000313" key="3">
    <source>
        <dbReference type="Proteomes" id="UP000267654"/>
    </source>
</evidence>
<dbReference type="Proteomes" id="UP000267654">
    <property type="component" value="Unassembled WGS sequence"/>
</dbReference>
<proteinExistence type="predicted"/>
<gene>
    <name evidence="2" type="ORF">DRI96_00505</name>
</gene>
<keyword evidence="1" id="KW-0175">Coiled coil</keyword>
<dbReference type="EMBL" id="QMQB01000011">
    <property type="protein sequence ID" value="RLE15060.1"/>
    <property type="molecule type" value="Genomic_DNA"/>
</dbReference>